<accession>A0A9W8NM84</accession>
<evidence type="ECO:0000313" key="4">
    <source>
        <dbReference type="Proteomes" id="UP001148614"/>
    </source>
</evidence>
<evidence type="ECO:0000313" key="3">
    <source>
        <dbReference type="EMBL" id="KAJ3578908.1"/>
    </source>
</evidence>
<keyword evidence="1" id="KW-0472">Membrane</keyword>
<dbReference type="PANTHER" id="PTHR38794">
    <property type="entry name" value="INTEGRAL MEMBRANE PROTEIN"/>
    <property type="match status" value="1"/>
</dbReference>
<feature type="transmembrane region" description="Helical" evidence="1">
    <location>
        <begin position="17"/>
        <end position="36"/>
    </location>
</feature>
<dbReference type="Proteomes" id="UP001148614">
    <property type="component" value="Unassembled WGS sequence"/>
</dbReference>
<feature type="transmembrane region" description="Helical" evidence="1">
    <location>
        <begin position="165"/>
        <end position="189"/>
    </location>
</feature>
<reference evidence="3" key="1">
    <citation type="submission" date="2022-07" db="EMBL/GenBank/DDBJ databases">
        <title>Genome Sequence of Xylaria arbuscula.</title>
        <authorList>
            <person name="Buettner E."/>
        </authorList>
    </citation>
    <scope>NUCLEOTIDE SEQUENCE</scope>
    <source>
        <strain evidence="3">VT107</strain>
    </source>
</reference>
<dbReference type="PANTHER" id="PTHR38794:SF3">
    <property type="entry name" value="INTEGRAL MEMBRANE PROTEIN"/>
    <property type="match status" value="1"/>
</dbReference>
<dbReference type="VEuPathDB" id="FungiDB:F4678DRAFT_412104"/>
<feature type="transmembrane region" description="Helical" evidence="1">
    <location>
        <begin position="48"/>
        <end position="71"/>
    </location>
</feature>
<feature type="transmembrane region" description="Helical" evidence="1">
    <location>
        <begin position="124"/>
        <end position="145"/>
    </location>
</feature>
<name>A0A9W8NM84_9PEZI</name>
<feature type="domain" description="Rhodopsin" evidence="2">
    <location>
        <begin position="32"/>
        <end position="266"/>
    </location>
</feature>
<protein>
    <recommendedName>
        <fullName evidence="2">Rhodopsin domain-containing protein</fullName>
    </recommendedName>
</protein>
<feature type="transmembrane region" description="Helical" evidence="1">
    <location>
        <begin position="242"/>
        <end position="261"/>
    </location>
</feature>
<evidence type="ECO:0000259" key="2">
    <source>
        <dbReference type="Pfam" id="PF20684"/>
    </source>
</evidence>
<keyword evidence="1" id="KW-1133">Transmembrane helix</keyword>
<comment type="caution">
    <text evidence="3">The sequence shown here is derived from an EMBL/GenBank/DDBJ whole genome shotgun (WGS) entry which is preliminary data.</text>
</comment>
<keyword evidence="4" id="KW-1185">Reference proteome</keyword>
<dbReference type="InterPro" id="IPR049326">
    <property type="entry name" value="Rhodopsin_dom_fungi"/>
</dbReference>
<keyword evidence="1" id="KW-0812">Transmembrane</keyword>
<sequence>MDNSNEALRTNSRLTQFIIWFLFIAAGFSVGVRLGTRRAMNHGLGVDDKLIIGSLVIYLGQCIAISVAVSADVPISNNSNEGSNSFMKGQYASVPLLILVLTLVKWSNSAFIRQLSPKQSYRKSVLVLSTIVGIWLVSATVAGLFQCSLPTPWDITDSSRCINRLSWWTFTVVINVITDIGLVVLYFSIIAKLQLSRTRKASIIMAFSTRLIVVGIALGQLATFLSSKEPMEAVASSLRLPLVLNQAVLSSSVITACVPYMKPFMQSLQTGIHRINNTSAFEDELMHLPRQPLSSHSNDTPLEYQGRLSRTRQIFKG</sequence>
<proteinExistence type="predicted"/>
<organism evidence="3 4">
    <name type="scientific">Xylaria arbuscula</name>
    <dbReference type="NCBI Taxonomy" id="114810"/>
    <lineage>
        <taxon>Eukaryota</taxon>
        <taxon>Fungi</taxon>
        <taxon>Dikarya</taxon>
        <taxon>Ascomycota</taxon>
        <taxon>Pezizomycotina</taxon>
        <taxon>Sordariomycetes</taxon>
        <taxon>Xylariomycetidae</taxon>
        <taxon>Xylariales</taxon>
        <taxon>Xylariaceae</taxon>
        <taxon>Xylaria</taxon>
    </lineage>
</organism>
<dbReference type="AlphaFoldDB" id="A0A9W8NM84"/>
<dbReference type="EMBL" id="JANPWZ010000156">
    <property type="protein sequence ID" value="KAJ3578908.1"/>
    <property type="molecule type" value="Genomic_DNA"/>
</dbReference>
<evidence type="ECO:0000256" key="1">
    <source>
        <dbReference type="SAM" id="Phobius"/>
    </source>
</evidence>
<dbReference type="Pfam" id="PF20684">
    <property type="entry name" value="Fung_rhodopsin"/>
    <property type="match status" value="1"/>
</dbReference>
<feature type="transmembrane region" description="Helical" evidence="1">
    <location>
        <begin position="91"/>
        <end position="112"/>
    </location>
</feature>
<feature type="transmembrane region" description="Helical" evidence="1">
    <location>
        <begin position="201"/>
        <end position="222"/>
    </location>
</feature>
<gene>
    <name evidence="3" type="ORF">NPX13_g1662</name>
</gene>